<reference evidence="1 2" key="1">
    <citation type="journal article" date="2019" name="New Phytol.">
        <title>Comparative genomics reveals unique wood-decay strategies and fruiting body development in the Schizophyllaceae.</title>
        <authorList>
            <person name="Almasi E."/>
            <person name="Sahu N."/>
            <person name="Krizsan K."/>
            <person name="Balint B."/>
            <person name="Kovacs G.M."/>
            <person name="Kiss B."/>
            <person name="Cseklye J."/>
            <person name="Drula E."/>
            <person name="Henrissat B."/>
            <person name="Nagy I."/>
            <person name="Chovatia M."/>
            <person name="Adam C."/>
            <person name="LaButti K."/>
            <person name="Lipzen A."/>
            <person name="Riley R."/>
            <person name="Grigoriev I.V."/>
            <person name="Nagy L.G."/>
        </authorList>
    </citation>
    <scope>NUCLEOTIDE SEQUENCE [LARGE SCALE GENOMIC DNA]</scope>
    <source>
        <strain evidence="1 2">NL-1724</strain>
    </source>
</reference>
<accession>A0A550C7D6</accession>
<dbReference type="EMBL" id="VDMD01000020">
    <property type="protein sequence ID" value="TRM60701.1"/>
    <property type="molecule type" value="Genomic_DNA"/>
</dbReference>
<dbReference type="AlphaFoldDB" id="A0A550C7D6"/>
<organism evidence="1 2">
    <name type="scientific">Schizophyllum amplum</name>
    <dbReference type="NCBI Taxonomy" id="97359"/>
    <lineage>
        <taxon>Eukaryota</taxon>
        <taxon>Fungi</taxon>
        <taxon>Dikarya</taxon>
        <taxon>Basidiomycota</taxon>
        <taxon>Agaricomycotina</taxon>
        <taxon>Agaricomycetes</taxon>
        <taxon>Agaricomycetidae</taxon>
        <taxon>Agaricales</taxon>
        <taxon>Schizophyllaceae</taxon>
        <taxon>Schizophyllum</taxon>
    </lineage>
</organism>
<sequence length="318" mass="36219">MLYSSKDYAGDVRCPLLFPDLLIAELMHFNCFSLMWNCRRLTRVWSTDTPARQALSQPYKQMLDSIETYLLCVADTWLACSQVCEAYIQAITLLADPEGALDTHPALKTHFTNIRQQYDAVLQHLDDHVIAGERALESVQAFDDSITRYLASAPLLRRIVRCLDPDWHRQMAWVTNIRNAMEHLPSGLLTIAEEESPTCEEESNILGLKDATGVDWTNTTGVDMKTTIVDKKNTIVDRENTAVDRMNTIIHMKTPAIVDMKNAITDMTAALPKSFAEMQALAPAERRAVRDEIIYTQCAVIRWVEVDQRRAKVLREWC</sequence>
<evidence type="ECO:0000313" key="2">
    <source>
        <dbReference type="Proteomes" id="UP000320762"/>
    </source>
</evidence>
<name>A0A550C7D6_9AGAR</name>
<protein>
    <submittedName>
        <fullName evidence="1">Uncharacterized protein</fullName>
    </submittedName>
</protein>
<evidence type="ECO:0000313" key="1">
    <source>
        <dbReference type="EMBL" id="TRM60701.1"/>
    </source>
</evidence>
<keyword evidence="2" id="KW-1185">Reference proteome</keyword>
<comment type="caution">
    <text evidence="1">The sequence shown here is derived from an EMBL/GenBank/DDBJ whole genome shotgun (WGS) entry which is preliminary data.</text>
</comment>
<dbReference type="Proteomes" id="UP000320762">
    <property type="component" value="Unassembled WGS sequence"/>
</dbReference>
<proteinExistence type="predicted"/>
<gene>
    <name evidence="1" type="ORF">BD626DRAFT_503570</name>
</gene>